<dbReference type="SUPFAM" id="SSF51161">
    <property type="entry name" value="Trimeric LpxA-like enzymes"/>
    <property type="match status" value="2"/>
</dbReference>
<reference evidence="7 8" key="1">
    <citation type="journal article" date="2010" name="Plant Cell">
        <title>The Chlorella variabilis NC64A genome reveals adaptation to photosymbiosis, coevolution with viruses, and cryptic sex.</title>
        <authorList>
            <person name="Blanc G."/>
            <person name="Duncan G."/>
            <person name="Agarkova I."/>
            <person name="Borodovsky M."/>
            <person name="Gurnon J."/>
            <person name="Kuo A."/>
            <person name="Lindquist E."/>
            <person name="Lucas S."/>
            <person name="Pangilinan J."/>
            <person name="Polle J."/>
            <person name="Salamov A."/>
            <person name="Terry A."/>
            <person name="Yamada T."/>
            <person name="Dunigan D.D."/>
            <person name="Grigoriev I.V."/>
            <person name="Claverie J.M."/>
            <person name="Van Etten J.L."/>
        </authorList>
    </citation>
    <scope>NUCLEOTIDE SEQUENCE [LARGE SCALE GENOMIC DNA]</scope>
    <source>
        <strain evidence="7 8">NC64A</strain>
    </source>
</reference>
<dbReference type="SMART" id="SM00823">
    <property type="entry name" value="PKS_PP"/>
    <property type="match status" value="1"/>
</dbReference>
<dbReference type="GeneID" id="17355853"/>
<dbReference type="SUPFAM" id="SSF56801">
    <property type="entry name" value="Acetyl-CoA synthetase-like"/>
    <property type="match status" value="2"/>
</dbReference>
<dbReference type="PROSITE" id="PS00455">
    <property type="entry name" value="AMP_BINDING"/>
    <property type="match status" value="2"/>
</dbReference>
<dbReference type="GO" id="GO:0043041">
    <property type="term" value="P:amino acid activation for nonribosomal peptide biosynthetic process"/>
    <property type="evidence" value="ECO:0007669"/>
    <property type="project" value="TreeGrafter"/>
</dbReference>
<dbReference type="Gene3D" id="3.30.300.30">
    <property type="match status" value="2"/>
</dbReference>
<dbReference type="InterPro" id="IPR001242">
    <property type="entry name" value="Condensation_dom"/>
</dbReference>
<dbReference type="SMR" id="E1ZD89"/>
<dbReference type="GO" id="GO:0044550">
    <property type="term" value="P:secondary metabolite biosynthetic process"/>
    <property type="evidence" value="ECO:0007669"/>
    <property type="project" value="TreeGrafter"/>
</dbReference>
<dbReference type="RefSeq" id="XP_005848478.1">
    <property type="nucleotide sequence ID" value="XM_005848416.1"/>
</dbReference>
<dbReference type="InterPro" id="IPR036736">
    <property type="entry name" value="ACP-like_sf"/>
</dbReference>
<organism evidence="8">
    <name type="scientific">Chlorella variabilis</name>
    <name type="common">Green alga</name>
    <dbReference type="NCBI Taxonomy" id="554065"/>
    <lineage>
        <taxon>Eukaryota</taxon>
        <taxon>Viridiplantae</taxon>
        <taxon>Chlorophyta</taxon>
        <taxon>core chlorophytes</taxon>
        <taxon>Trebouxiophyceae</taxon>
        <taxon>Chlorellales</taxon>
        <taxon>Chlorellaceae</taxon>
        <taxon>Chlorella clade</taxon>
        <taxon>Chlorella</taxon>
    </lineage>
</organism>
<evidence type="ECO:0000256" key="1">
    <source>
        <dbReference type="ARBA" id="ARBA00022450"/>
    </source>
</evidence>
<dbReference type="Gene3D" id="2.160.10.10">
    <property type="entry name" value="Hexapeptide repeat proteins"/>
    <property type="match status" value="1"/>
</dbReference>
<dbReference type="InterPro" id="IPR011004">
    <property type="entry name" value="Trimer_LpxA-like_sf"/>
</dbReference>
<dbReference type="InterPro" id="IPR006162">
    <property type="entry name" value="Ppantetheine_attach_site"/>
</dbReference>
<dbReference type="Gene3D" id="3.40.50.980">
    <property type="match status" value="2"/>
</dbReference>
<dbReference type="PROSITE" id="PS00012">
    <property type="entry name" value="PHOSPHOPANTETHEINE"/>
    <property type="match status" value="1"/>
</dbReference>
<evidence type="ECO:0000313" key="8">
    <source>
        <dbReference type="Proteomes" id="UP000008141"/>
    </source>
</evidence>
<dbReference type="InterPro" id="IPR042099">
    <property type="entry name" value="ANL_N_sf"/>
</dbReference>
<dbReference type="InterPro" id="IPR010071">
    <property type="entry name" value="AA_adenyl_dom"/>
</dbReference>
<keyword evidence="5" id="KW-0812">Transmembrane</keyword>
<dbReference type="OrthoDB" id="3633556at2759"/>
<dbReference type="InterPro" id="IPR020806">
    <property type="entry name" value="PKS_PP-bd"/>
</dbReference>
<dbReference type="PROSITE" id="PS50075">
    <property type="entry name" value="CARRIER"/>
    <property type="match status" value="2"/>
</dbReference>
<dbReference type="eggNOG" id="KOG1178">
    <property type="taxonomic scope" value="Eukaryota"/>
</dbReference>
<name>E1ZD89_CHLVA</name>
<dbReference type="Proteomes" id="UP000008141">
    <property type="component" value="Unassembled WGS sequence"/>
</dbReference>
<dbReference type="InterPro" id="IPR025110">
    <property type="entry name" value="AMP-bd_C"/>
</dbReference>
<evidence type="ECO:0000313" key="7">
    <source>
        <dbReference type="EMBL" id="EFN56376.1"/>
    </source>
</evidence>
<dbReference type="Gene3D" id="2.30.38.10">
    <property type="entry name" value="Luciferase, Domain 3"/>
    <property type="match status" value="1"/>
</dbReference>
<dbReference type="GO" id="GO:0005737">
    <property type="term" value="C:cytoplasm"/>
    <property type="evidence" value="ECO:0007669"/>
    <property type="project" value="TreeGrafter"/>
</dbReference>
<dbReference type="Gene3D" id="3.40.50.1820">
    <property type="entry name" value="alpha/beta hydrolase"/>
    <property type="match status" value="1"/>
</dbReference>
<dbReference type="GO" id="GO:0016874">
    <property type="term" value="F:ligase activity"/>
    <property type="evidence" value="ECO:0007669"/>
    <property type="project" value="UniProtKB-KW"/>
</dbReference>
<dbReference type="Pfam" id="PF00550">
    <property type="entry name" value="PP-binding"/>
    <property type="match status" value="2"/>
</dbReference>
<keyword evidence="3" id="KW-0436">Ligase</keyword>
<dbReference type="eggNOG" id="KOG1176">
    <property type="taxonomic scope" value="Eukaryota"/>
</dbReference>
<dbReference type="Gene3D" id="3.40.50.12780">
    <property type="entry name" value="N-terminal domain of ligase-like"/>
    <property type="match status" value="1"/>
</dbReference>
<feature type="region of interest" description="Disordered" evidence="4">
    <location>
        <begin position="1696"/>
        <end position="1721"/>
    </location>
</feature>
<dbReference type="CDD" id="cd05930">
    <property type="entry name" value="A_NRPS"/>
    <property type="match status" value="1"/>
</dbReference>
<keyword evidence="1" id="KW-0596">Phosphopantetheine</keyword>
<proteinExistence type="predicted"/>
<dbReference type="InterPro" id="IPR020845">
    <property type="entry name" value="AMP-binding_CS"/>
</dbReference>
<evidence type="ECO:0000256" key="2">
    <source>
        <dbReference type="ARBA" id="ARBA00022553"/>
    </source>
</evidence>
<dbReference type="KEGG" id="cvr:CHLNCDRAFT_144896"/>
<dbReference type="SUPFAM" id="SSF52777">
    <property type="entry name" value="CoA-dependent acyltransferases"/>
    <property type="match status" value="2"/>
</dbReference>
<keyword evidence="2" id="KW-0597">Phosphoprotein</keyword>
<dbReference type="InterPro" id="IPR023213">
    <property type="entry name" value="CAT-like_dom_sf"/>
</dbReference>
<dbReference type="Pfam" id="PF00501">
    <property type="entry name" value="AMP-binding"/>
    <property type="match status" value="2"/>
</dbReference>
<dbReference type="InterPro" id="IPR009081">
    <property type="entry name" value="PP-bd_ACP"/>
</dbReference>
<dbReference type="InterPro" id="IPR000873">
    <property type="entry name" value="AMP-dep_synth/lig_dom"/>
</dbReference>
<dbReference type="InParanoid" id="E1ZD89"/>
<feature type="domain" description="Carrier" evidence="6">
    <location>
        <begin position="1718"/>
        <end position="1795"/>
    </location>
</feature>
<keyword evidence="5" id="KW-0472">Membrane</keyword>
<dbReference type="InterPro" id="IPR045851">
    <property type="entry name" value="AMP-bd_C_sf"/>
</dbReference>
<gene>
    <name evidence="7" type="ORF">CHLNCDRAFT_144896</name>
</gene>
<dbReference type="PANTHER" id="PTHR45527">
    <property type="entry name" value="NONRIBOSOMAL PEPTIDE SYNTHETASE"/>
    <property type="match status" value="1"/>
</dbReference>
<feature type="transmembrane region" description="Helical" evidence="5">
    <location>
        <begin position="1875"/>
        <end position="1901"/>
    </location>
</feature>
<accession>E1ZD89</accession>
<evidence type="ECO:0000259" key="6">
    <source>
        <dbReference type="PROSITE" id="PS50075"/>
    </source>
</evidence>
<dbReference type="SUPFAM" id="SSF47336">
    <property type="entry name" value="ACP-like"/>
    <property type="match status" value="2"/>
</dbReference>
<dbReference type="Gene3D" id="3.30.559.10">
    <property type="entry name" value="Chloramphenicol acetyltransferase-like domain"/>
    <property type="match status" value="1"/>
</dbReference>
<dbReference type="NCBIfam" id="TIGR01733">
    <property type="entry name" value="AA-adenyl-dom"/>
    <property type="match status" value="1"/>
</dbReference>
<feature type="transmembrane region" description="Helical" evidence="5">
    <location>
        <begin position="1913"/>
        <end position="1941"/>
    </location>
</feature>
<keyword evidence="8" id="KW-1185">Reference proteome</keyword>
<evidence type="ECO:0000256" key="4">
    <source>
        <dbReference type="SAM" id="MobiDB-lite"/>
    </source>
</evidence>
<dbReference type="EMBL" id="GL433842">
    <property type="protein sequence ID" value="EFN56376.1"/>
    <property type="molecule type" value="Genomic_DNA"/>
</dbReference>
<dbReference type="Pfam" id="PF00668">
    <property type="entry name" value="Condensation"/>
    <property type="match status" value="1"/>
</dbReference>
<dbReference type="GO" id="GO:0031177">
    <property type="term" value="F:phosphopantetheine binding"/>
    <property type="evidence" value="ECO:0007669"/>
    <property type="project" value="InterPro"/>
</dbReference>
<feature type="compositionally biased region" description="Gly residues" evidence="4">
    <location>
        <begin position="1708"/>
        <end position="1717"/>
    </location>
</feature>
<dbReference type="Pfam" id="PF13193">
    <property type="entry name" value="AMP-binding_C"/>
    <property type="match status" value="2"/>
</dbReference>
<dbReference type="STRING" id="554065.E1ZD89"/>
<dbReference type="Gene3D" id="1.10.1200.10">
    <property type="entry name" value="ACP-like"/>
    <property type="match status" value="1"/>
</dbReference>
<dbReference type="InterPro" id="IPR029058">
    <property type="entry name" value="AB_hydrolase_fold"/>
</dbReference>
<sequence>MATADWEAPVVLRTLRSLLSENGDSDAPALHLPGVAGGVSLSRGQLEALAVQLASTLLASGLRPGDVVALSDDNTAEYVVGALGVFWARCVLLPANPNYKAPEFGQTLRDGGARLLLLPARGIPEAEEAAEECGVAVLRLALRPAVKGGAAPAGGASSLRLRARASLARLSSRRSVASAPPDPGPLRLDCTSLTPGFAVADPASLAGAGLQEPQPDDLALLLHTSGSTGRPKTVPHTHATFGAGIRHSAHSVNLVPRDVSIGVTPFHHIHGLAHSLLAPLAAGGAVILPSKGKFDPGTFWPEAVRYGGTFVTTVPTILLLLLARAAEDFPAACPPPLRFLRSSSATMAPAKIAAYACSEGTVLCSTSLRPGGSKPGTVGLPVAETQLAIMDADMREQPAGQAGEICVQGPSLTPGYLNNPEANADAFRGGWFHTGDLGVKDQEGCLTVLGRVKETISWGGEKISPTEVDNALLSHPDVAEAVAFPAPDELYGQVVAAAVYLSPGSATAGQGQGEQAEALRAHVAARLAPFKVPAHIFFVQQRFQRTAAGKLNRLQIAERFLPQIPALLSAAAAAAAGKDLRELLLAVWREVLALPAAWAPDDAHDFFDLGGNSLRAMQATSRLRDYSGLDLPSDLLFTRRTLGATLAELRAARLRAPAGGAPLARLRPLPGLPRAAGVPVSQQQEQQLLLFEQDPRRIDYLTAEADWLEGPLEAAALRAALAAVVARHEALRTLYRRDPDTATFLQYVLPAPPPDGLPWLELELSGLAPGEAAAAAVSAAREAVSRPIDVFSELPVRATLARLGPGRHLLVLVTHHVAFDGWSRGVLARELAAAYGAALASAAPGPPPGSPPPPALPLLPLQYADYAAWQREEVAEGAASLAADLAWWGAELAGAPPLLELPTDWPRGGGGGGVRPGAAVPLALPAQLVAALGGLARGWGTTLFPLLVAGYQLLLGRYSRQDEVVVGTPVAGRDHTALEPLIGDFVSSLPVRTSLAGDPTFRELAARVTRTLAGVRRHNGVGIQQIAGVAPKAASADVTPVYQTMIVLQAGGLLDRAFWQPPDLSGLRVSRLPPEAYAAAAMFDLRLDLHEPAGEGPEEGGSTSGTGGPVGLLGTLTYDTRLFREATVARLAGHFVALLAAAAAAPDVPVPRLDMLPAEERAQLLSFSAGPRDKRLLGAGTTVVTRFEAQAAANPGAPCLEYERQALSYGQVEVRATALAARLVAAGAVPGGPVAVLLDLCLELPLALLAVLKAGGAYMPCDAAYPTGRLMHYLRQSAAAVVLTRREPLERSGLAPRLPAGVQVLDLDALDWAALEAECGPGTPAAARLPRAGPADPAYIIFTSGSTGTPKAAVVPHAAAINMANVANRDRGLGPPLPGAYLAKTSVSFDVSLLEMLPPLTAGAKLVVSRPGGLVDLPYLLGLIAAQAPTPVVLDMVPSVMSAVLRDAAAPPPPNLREVRLCGEAAEAALVERVRARFPGTAVSNLYGPCEATVYSNESIGCADYDAGGGGTAPVGPPLPNSYILDSALQPVPVGVLGEVYIGGVHVGLGYLNDPDRTAERFLPDPFAEAAGEPALPGGLPHRLYRTGDLGRWLPDGSMVIAGRIDQQVKLRGLRIEIGEVEAALAAIPGVELAAAAVLSDPHGQQRLVGYLQPCGATSEEGAQAAVGQQLPQYMVPSLVVQLAALPRLPNGKLDRGALPAPDWGSSAGSGGGGGGAPPATPLEEAVARIFQEVIGCAEALGAEDDFFLVGGTSLLTGLVQSRTRRELGVPDLPSWALFQNRTVRAYAALLASMCAGADAGDGGAPGAGAGALARHASAVGRWAAGHGPATRALLLAARTFKSCRLLRYLSSEDVRLRARLRGVPAPVSRLPYPAYLLLQFLLSCIAPTILPAIWFGRVLVLSLVYRATGTYAWLFLLWPCLYLATCALAAAALVALRWLLLPRRLRPGAHPLHGWLHARWAAARAVQDAVLSEIGPLVRRNAMLPWLYRLLGASLAPGVLVDSLHLYEPDLVTVGAGSKLCSGVLAAPAQVAPTGAACAGGPALLLSPVTVGARCEVGHGAVLPAGARLADDSTLRPRAAPSHHAAVKLGPCPEWPHFMAEQHMHPALGVASGLLAGLVHGLCQIPGYAAAFALTGVSLQESPFSRAHDFFRSGSADGGSCMFSWDDYVWPLVFVSFFWFLSYPIGCATQAAALWCFKRAALGPLVPGTLLTASRRRLFAFSLFLRMMEDTSYQGFRFYLQGTCLQSLWMRALGAAVDARSLLPLHCVAQDAFTAAQGACCGSSCFVYAVDAGGVVQAVEMEAGCTLGNSAVLYAGARMRAGALLGNDSVLAAHAVLGRDERLQGHVTYRIDSAPAPAPAATAAAGSGKPGGGAAGSGGGGGGRADALTAAAVASPTAHALKTAAALAALRPVGTLLPWLSALAALRSTMACGGWLALLAYVAALPAGACLLAAWLRLLPLAARMPARWREGEASVFDLSAVVSHAMIVDSGFMRLGGTPFLLAAMRVMGLQVGSGTVWSGHVPLERMHVRVGRGCSVEAQAFVEGHYLERMRFNYQPNSVADGCWVQADARVMPGVTLERRARLLPGSTVLPGEVVQAGAVWGGGMPATPLAALEEEEEGVGGSGKEAADQKV</sequence>
<dbReference type="Gene3D" id="3.30.559.30">
    <property type="entry name" value="Nonribosomal peptide synthetase, condensation domain"/>
    <property type="match status" value="1"/>
</dbReference>
<feature type="transmembrane region" description="Helical" evidence="5">
    <location>
        <begin position="2436"/>
        <end position="2459"/>
    </location>
</feature>
<feature type="domain" description="Carrier" evidence="6">
    <location>
        <begin position="575"/>
        <end position="653"/>
    </location>
</feature>
<protein>
    <recommendedName>
        <fullName evidence="6">Carrier domain-containing protein</fullName>
    </recommendedName>
</protein>
<keyword evidence="5" id="KW-1133">Transmembrane helix</keyword>
<dbReference type="PANTHER" id="PTHR45527:SF1">
    <property type="entry name" value="FATTY ACID SYNTHASE"/>
    <property type="match status" value="1"/>
</dbReference>
<evidence type="ECO:0000256" key="5">
    <source>
        <dbReference type="SAM" id="Phobius"/>
    </source>
</evidence>
<feature type="region of interest" description="Disordered" evidence="4">
    <location>
        <begin position="1091"/>
        <end position="1110"/>
    </location>
</feature>
<dbReference type="CDD" id="cd19531">
    <property type="entry name" value="LCL_NRPS-like"/>
    <property type="match status" value="1"/>
</dbReference>
<evidence type="ECO:0000256" key="3">
    <source>
        <dbReference type="ARBA" id="ARBA00022598"/>
    </source>
</evidence>